<evidence type="ECO:0000256" key="5">
    <source>
        <dbReference type="ARBA" id="ARBA00022989"/>
    </source>
</evidence>
<reference evidence="8 9" key="1">
    <citation type="submission" date="2010-05" db="EMBL/GenBank/DDBJ databases">
        <title>Complete sequence of Thermincola sp. JR.</title>
        <authorList>
            <consortium name="US DOE Joint Genome Institute"/>
            <person name="Lucas S."/>
            <person name="Copeland A."/>
            <person name="Lapidus A."/>
            <person name="Cheng J.-F."/>
            <person name="Bruce D."/>
            <person name="Goodwin L."/>
            <person name="Pitluck S."/>
            <person name="Chertkov O."/>
            <person name="Detter J.C."/>
            <person name="Han C."/>
            <person name="Tapia R."/>
            <person name="Land M."/>
            <person name="Hauser L."/>
            <person name="Kyrpides N."/>
            <person name="Mikhailova N."/>
            <person name="Hazen T.C."/>
            <person name="Woyke T."/>
        </authorList>
    </citation>
    <scope>NUCLEOTIDE SEQUENCE [LARGE SCALE GENOMIC DNA]</scope>
    <source>
        <strain evidence="8 9">JR</strain>
    </source>
</reference>
<dbReference type="OrthoDB" id="5395048at2"/>
<feature type="transmembrane region" description="Helical" evidence="7">
    <location>
        <begin position="40"/>
        <end position="60"/>
    </location>
</feature>
<dbReference type="GO" id="GO:0000041">
    <property type="term" value="P:transition metal ion transport"/>
    <property type="evidence" value="ECO:0007669"/>
    <property type="project" value="InterPro"/>
</dbReference>
<dbReference type="Gene3D" id="1.10.1760.20">
    <property type="match status" value="1"/>
</dbReference>
<keyword evidence="2" id="KW-0813">Transport</keyword>
<dbReference type="AlphaFoldDB" id="D5XEL8"/>
<protein>
    <submittedName>
        <fullName evidence="8">Cobalamin (Vitamin B12) biosynthesis CbiM protein</fullName>
    </submittedName>
</protein>
<dbReference type="EMBL" id="CP002028">
    <property type="protein sequence ID" value="ADG82089.1"/>
    <property type="molecule type" value="Genomic_DNA"/>
</dbReference>
<gene>
    <name evidence="8" type="ordered locus">TherJR_1225</name>
</gene>
<evidence type="ECO:0000313" key="8">
    <source>
        <dbReference type="EMBL" id="ADG82089.1"/>
    </source>
</evidence>
<dbReference type="InterPro" id="IPR002751">
    <property type="entry name" value="CbiM/NikMN"/>
</dbReference>
<name>D5XEL8_THEPJ</name>
<sequence>MHIPDGFLDTKTWLSAYAISGGSLLYSVKKVKETLNERMVPKMGVMAAFIFAAQMVNFPVAGGTSGHLIGAALAAITLGPWAATLIMSAVLIVQCFFFLDGGVTALGANILLMGIVAPWVAYGLYRIIAGGAPTKTRFLIASFVASWASTFVASLVCTVLLALSGTIPMQVGLPAMAGWHALIGIGEGIITTVVLGYLTQVKAEIVSQTESV</sequence>
<evidence type="ECO:0000256" key="7">
    <source>
        <dbReference type="SAM" id="Phobius"/>
    </source>
</evidence>
<dbReference type="GO" id="GO:0005886">
    <property type="term" value="C:plasma membrane"/>
    <property type="evidence" value="ECO:0007669"/>
    <property type="project" value="UniProtKB-SubCell"/>
</dbReference>
<keyword evidence="5 7" id="KW-1133">Transmembrane helix</keyword>
<feature type="transmembrane region" description="Helical" evidence="7">
    <location>
        <begin position="72"/>
        <end position="99"/>
    </location>
</feature>
<keyword evidence="4 7" id="KW-0812">Transmembrane</keyword>
<keyword evidence="6 7" id="KW-0472">Membrane</keyword>
<accession>D5XEL8</accession>
<feature type="transmembrane region" description="Helical" evidence="7">
    <location>
        <begin position="177"/>
        <end position="198"/>
    </location>
</feature>
<organism evidence="8 9">
    <name type="scientific">Thermincola potens (strain JR)</name>
    <dbReference type="NCBI Taxonomy" id="635013"/>
    <lineage>
        <taxon>Bacteria</taxon>
        <taxon>Bacillati</taxon>
        <taxon>Bacillota</taxon>
        <taxon>Clostridia</taxon>
        <taxon>Eubacteriales</taxon>
        <taxon>Thermincolaceae</taxon>
        <taxon>Thermincola</taxon>
    </lineage>
</organism>
<comment type="subcellular location">
    <subcellularLocation>
        <location evidence="1">Cell membrane</location>
        <topology evidence="1">Multi-pass membrane protein</topology>
    </subcellularLocation>
</comment>
<evidence type="ECO:0000256" key="2">
    <source>
        <dbReference type="ARBA" id="ARBA00022448"/>
    </source>
</evidence>
<dbReference type="PANTHER" id="PTHR34229:SF1">
    <property type="entry name" value="METAL TRANSPORT PROTEIN HI_1621-RELATED"/>
    <property type="match status" value="1"/>
</dbReference>
<dbReference type="STRING" id="635013.TherJR_1225"/>
<keyword evidence="9" id="KW-1185">Reference proteome</keyword>
<evidence type="ECO:0000256" key="4">
    <source>
        <dbReference type="ARBA" id="ARBA00022692"/>
    </source>
</evidence>
<dbReference type="HOGENOM" id="CLU_052508_2_1_9"/>
<dbReference type="PANTHER" id="PTHR34229">
    <property type="entry name" value="METAL TRANSPORT PROTEIN HI_1621-RELATED"/>
    <property type="match status" value="1"/>
</dbReference>
<proteinExistence type="predicted"/>
<evidence type="ECO:0000256" key="3">
    <source>
        <dbReference type="ARBA" id="ARBA00022475"/>
    </source>
</evidence>
<dbReference type="RefSeq" id="WP_013120108.1">
    <property type="nucleotide sequence ID" value="NC_014152.1"/>
</dbReference>
<dbReference type="eggNOG" id="COG0310">
    <property type="taxonomic scope" value="Bacteria"/>
</dbReference>
<feature type="transmembrane region" description="Helical" evidence="7">
    <location>
        <begin position="105"/>
        <end position="125"/>
    </location>
</feature>
<dbReference type="Pfam" id="PF01891">
    <property type="entry name" value="CbiM"/>
    <property type="match status" value="1"/>
</dbReference>
<keyword evidence="3" id="KW-1003">Cell membrane</keyword>
<dbReference type="KEGG" id="tjr:TherJR_1225"/>
<evidence type="ECO:0000256" key="6">
    <source>
        <dbReference type="ARBA" id="ARBA00023136"/>
    </source>
</evidence>
<evidence type="ECO:0000313" key="9">
    <source>
        <dbReference type="Proteomes" id="UP000002377"/>
    </source>
</evidence>
<evidence type="ECO:0000256" key="1">
    <source>
        <dbReference type="ARBA" id="ARBA00004651"/>
    </source>
</evidence>
<dbReference type="Proteomes" id="UP000002377">
    <property type="component" value="Chromosome"/>
</dbReference>
<feature type="transmembrane region" description="Helical" evidence="7">
    <location>
        <begin position="137"/>
        <end position="165"/>
    </location>
</feature>